<evidence type="ECO:0000313" key="3">
    <source>
        <dbReference type="Proteomes" id="UP000187209"/>
    </source>
</evidence>
<keyword evidence="1" id="KW-0472">Membrane</keyword>
<feature type="transmembrane region" description="Helical" evidence="1">
    <location>
        <begin position="131"/>
        <end position="154"/>
    </location>
</feature>
<dbReference type="AlphaFoldDB" id="A0A1R2C564"/>
<dbReference type="EMBL" id="MPUH01000279">
    <property type="protein sequence ID" value="OMJ84121.1"/>
    <property type="molecule type" value="Genomic_DNA"/>
</dbReference>
<reference evidence="2 3" key="1">
    <citation type="submission" date="2016-11" db="EMBL/GenBank/DDBJ databases">
        <title>The macronuclear genome of Stentor coeruleus: a giant cell with tiny introns.</title>
        <authorList>
            <person name="Slabodnick M."/>
            <person name="Ruby J.G."/>
            <person name="Reiff S.B."/>
            <person name="Swart E.C."/>
            <person name="Gosai S."/>
            <person name="Prabakaran S."/>
            <person name="Witkowska E."/>
            <person name="Larue G.E."/>
            <person name="Fisher S."/>
            <person name="Freeman R.M."/>
            <person name="Gunawardena J."/>
            <person name="Chu W."/>
            <person name="Stover N.A."/>
            <person name="Gregory B.D."/>
            <person name="Nowacki M."/>
            <person name="Derisi J."/>
            <person name="Roy S.W."/>
            <person name="Marshall W.F."/>
            <person name="Sood P."/>
        </authorList>
    </citation>
    <scope>NUCLEOTIDE SEQUENCE [LARGE SCALE GENOMIC DNA]</scope>
    <source>
        <strain evidence="2">WM001</strain>
    </source>
</reference>
<dbReference type="Proteomes" id="UP000187209">
    <property type="component" value="Unassembled WGS sequence"/>
</dbReference>
<keyword evidence="3" id="KW-1185">Reference proteome</keyword>
<name>A0A1R2C564_9CILI</name>
<sequence>MLILITLLLAASSEWVGNITLYPSNNIFTGIRAITKNSFRKIDLNFTICWDMAKSFNCSDKVVILQYSNTTEEIITSLNPSAAIIISNITHYKNFTIPVFEISEKNAQGLINFSDTIMRIRYSKNPHCEEYTATLAILTLTFILWGVGVFLWIHNNSRTNSAYAELFHKFSTTILIFKVLNLFANLMKLSFCHVDIDVTQEFLDLLNKQTRSLYETAFFAYIILLSKGWSLIMNTMDRKEFNYLIIVIIIIYIFDSAVNIIGERIVFGIWFLYLIVVVHCFGFALQTFKVLNNQLQAVRDTGMDLLIPITKSKRLLFVAFCGFMCGYFAEEYFVHEVFGWKYNPYVKLDYEIVTLFHLFHEMLEMVTIGGIFYLYRARNMGRFFTMEFDSRESFRRVLPFYESKETCQEGVVMAVCLPRNKIIIGKIE</sequence>
<dbReference type="OrthoDB" id="323467at2759"/>
<evidence type="ECO:0008006" key="4">
    <source>
        <dbReference type="Google" id="ProtNLM"/>
    </source>
</evidence>
<gene>
    <name evidence="2" type="ORF">SteCoe_14812</name>
</gene>
<feature type="transmembrane region" description="Helical" evidence="1">
    <location>
        <begin position="354"/>
        <end position="375"/>
    </location>
</feature>
<organism evidence="2 3">
    <name type="scientific">Stentor coeruleus</name>
    <dbReference type="NCBI Taxonomy" id="5963"/>
    <lineage>
        <taxon>Eukaryota</taxon>
        <taxon>Sar</taxon>
        <taxon>Alveolata</taxon>
        <taxon>Ciliophora</taxon>
        <taxon>Postciliodesmatophora</taxon>
        <taxon>Heterotrichea</taxon>
        <taxon>Heterotrichida</taxon>
        <taxon>Stentoridae</taxon>
        <taxon>Stentor</taxon>
    </lineage>
</organism>
<keyword evidence="1" id="KW-1133">Transmembrane helix</keyword>
<keyword evidence="1" id="KW-0812">Transmembrane</keyword>
<proteinExistence type="predicted"/>
<accession>A0A1R2C564</accession>
<comment type="caution">
    <text evidence="2">The sequence shown here is derived from an EMBL/GenBank/DDBJ whole genome shotgun (WGS) entry which is preliminary data.</text>
</comment>
<feature type="transmembrane region" description="Helical" evidence="1">
    <location>
        <begin position="267"/>
        <end position="285"/>
    </location>
</feature>
<feature type="transmembrane region" description="Helical" evidence="1">
    <location>
        <begin position="241"/>
        <end position="261"/>
    </location>
</feature>
<evidence type="ECO:0000313" key="2">
    <source>
        <dbReference type="EMBL" id="OMJ84121.1"/>
    </source>
</evidence>
<feature type="transmembrane region" description="Helical" evidence="1">
    <location>
        <begin position="212"/>
        <end position="229"/>
    </location>
</feature>
<feature type="transmembrane region" description="Helical" evidence="1">
    <location>
        <begin position="315"/>
        <end position="334"/>
    </location>
</feature>
<protein>
    <recommendedName>
        <fullName evidence="4">Intimal thickness related receptor IRP domain-containing protein</fullName>
    </recommendedName>
</protein>
<evidence type="ECO:0000256" key="1">
    <source>
        <dbReference type="SAM" id="Phobius"/>
    </source>
</evidence>